<sequence>MAAGRPVFGLSILGYRRNMATGSMKRTRCACRYKQLILREHHQCLKYSFKELSEAVDSYAESQIHELLTLSRILEDRVFTLES</sequence>
<name>A0A4Z2HQK8_9TELE</name>
<gene>
    <name evidence="1" type="ORF">EYF80_022513</name>
</gene>
<proteinExistence type="predicted"/>
<dbReference type="EMBL" id="SRLO01000206">
    <property type="protein sequence ID" value="TNN67264.1"/>
    <property type="molecule type" value="Genomic_DNA"/>
</dbReference>
<organism evidence="1 2">
    <name type="scientific">Liparis tanakae</name>
    <name type="common">Tanaka's snailfish</name>
    <dbReference type="NCBI Taxonomy" id="230148"/>
    <lineage>
        <taxon>Eukaryota</taxon>
        <taxon>Metazoa</taxon>
        <taxon>Chordata</taxon>
        <taxon>Craniata</taxon>
        <taxon>Vertebrata</taxon>
        <taxon>Euteleostomi</taxon>
        <taxon>Actinopterygii</taxon>
        <taxon>Neopterygii</taxon>
        <taxon>Teleostei</taxon>
        <taxon>Neoteleostei</taxon>
        <taxon>Acanthomorphata</taxon>
        <taxon>Eupercaria</taxon>
        <taxon>Perciformes</taxon>
        <taxon>Cottioidei</taxon>
        <taxon>Cottales</taxon>
        <taxon>Liparidae</taxon>
        <taxon>Liparis</taxon>
    </lineage>
</organism>
<protein>
    <submittedName>
        <fullName evidence="1">Uncharacterized protein</fullName>
    </submittedName>
</protein>
<dbReference type="Proteomes" id="UP000314294">
    <property type="component" value="Unassembled WGS sequence"/>
</dbReference>
<comment type="caution">
    <text evidence="1">The sequence shown here is derived from an EMBL/GenBank/DDBJ whole genome shotgun (WGS) entry which is preliminary data.</text>
</comment>
<dbReference type="AlphaFoldDB" id="A0A4Z2HQK8"/>
<evidence type="ECO:0000313" key="2">
    <source>
        <dbReference type="Proteomes" id="UP000314294"/>
    </source>
</evidence>
<evidence type="ECO:0000313" key="1">
    <source>
        <dbReference type="EMBL" id="TNN67264.1"/>
    </source>
</evidence>
<reference evidence="1 2" key="1">
    <citation type="submission" date="2019-03" db="EMBL/GenBank/DDBJ databases">
        <title>First draft genome of Liparis tanakae, snailfish: a comprehensive survey of snailfish specific genes.</title>
        <authorList>
            <person name="Kim W."/>
            <person name="Song I."/>
            <person name="Jeong J.-H."/>
            <person name="Kim D."/>
            <person name="Kim S."/>
            <person name="Ryu S."/>
            <person name="Song J.Y."/>
            <person name="Lee S.K."/>
        </authorList>
    </citation>
    <scope>NUCLEOTIDE SEQUENCE [LARGE SCALE GENOMIC DNA]</scope>
    <source>
        <tissue evidence="1">Muscle</tissue>
    </source>
</reference>
<keyword evidence="2" id="KW-1185">Reference proteome</keyword>
<accession>A0A4Z2HQK8</accession>